<comment type="caution">
    <text evidence="2">The sequence shown here is derived from an EMBL/GenBank/DDBJ whole genome shotgun (WGS) entry which is preliminary data.</text>
</comment>
<dbReference type="AlphaFoldDB" id="A0A2Z6QJC4"/>
<reference evidence="2 3" key="1">
    <citation type="submission" date="2017-11" db="EMBL/GenBank/DDBJ databases">
        <title>The genome of Rhizophagus clarus HR1 reveals common genetic basis of auxotrophy among arbuscular mycorrhizal fungi.</title>
        <authorList>
            <person name="Kobayashi Y."/>
        </authorList>
    </citation>
    <scope>NUCLEOTIDE SEQUENCE [LARGE SCALE GENOMIC DNA]</scope>
    <source>
        <strain evidence="2 3">HR1</strain>
    </source>
</reference>
<proteinExistence type="predicted"/>
<evidence type="ECO:0000313" key="2">
    <source>
        <dbReference type="EMBL" id="GBB90200.1"/>
    </source>
</evidence>
<dbReference type="Proteomes" id="UP000247702">
    <property type="component" value="Unassembled WGS sequence"/>
</dbReference>
<gene>
    <name evidence="2" type="ORF">RclHR1_17090004</name>
</gene>
<organism evidence="2 3">
    <name type="scientific">Rhizophagus clarus</name>
    <dbReference type="NCBI Taxonomy" id="94130"/>
    <lineage>
        <taxon>Eukaryota</taxon>
        <taxon>Fungi</taxon>
        <taxon>Fungi incertae sedis</taxon>
        <taxon>Mucoromycota</taxon>
        <taxon>Glomeromycotina</taxon>
        <taxon>Glomeromycetes</taxon>
        <taxon>Glomerales</taxon>
        <taxon>Glomeraceae</taxon>
        <taxon>Rhizophagus</taxon>
    </lineage>
</organism>
<keyword evidence="3" id="KW-1185">Reference proteome</keyword>
<accession>A0A2Z6QJC4</accession>
<evidence type="ECO:0000256" key="1">
    <source>
        <dbReference type="SAM" id="MobiDB-lite"/>
    </source>
</evidence>
<name>A0A2Z6QJC4_9GLOM</name>
<feature type="region of interest" description="Disordered" evidence="1">
    <location>
        <begin position="46"/>
        <end position="76"/>
    </location>
</feature>
<dbReference type="EMBL" id="BEXD01000790">
    <property type="protein sequence ID" value="GBB90200.1"/>
    <property type="molecule type" value="Genomic_DNA"/>
</dbReference>
<evidence type="ECO:0000313" key="3">
    <source>
        <dbReference type="Proteomes" id="UP000247702"/>
    </source>
</evidence>
<sequence>MLLKIREDRPFILEEIHLSRNELVTFGLTEEEWKEIVEEERLVDKIRKGSSLEEPENGQRNKKMKTKEKSDDEEAE</sequence>
<protein>
    <submittedName>
        <fullName evidence="2">Uncharacterized protein</fullName>
    </submittedName>
</protein>